<name>A0ABU8V2Q6_9NEIS</name>
<dbReference type="PANTHER" id="PTHR30026:SF20">
    <property type="entry name" value="OUTER MEMBRANE PROTEIN TOLC"/>
    <property type="match status" value="1"/>
</dbReference>
<keyword evidence="6" id="KW-0472">Membrane</keyword>
<dbReference type="EMBL" id="JAVFJF020000018">
    <property type="protein sequence ID" value="MEJ8675157.1"/>
    <property type="molecule type" value="Genomic_DNA"/>
</dbReference>
<evidence type="ECO:0000256" key="6">
    <source>
        <dbReference type="ARBA" id="ARBA00023136"/>
    </source>
</evidence>
<protein>
    <submittedName>
        <fullName evidence="10">TolC family outer membrane protein</fullName>
    </submittedName>
</protein>
<keyword evidence="7" id="KW-0998">Cell outer membrane</keyword>
<dbReference type="PANTHER" id="PTHR30026">
    <property type="entry name" value="OUTER MEMBRANE PROTEIN TOLC"/>
    <property type="match status" value="1"/>
</dbReference>
<dbReference type="InterPro" id="IPR003423">
    <property type="entry name" value="OMP_efflux"/>
</dbReference>
<keyword evidence="8" id="KW-0175">Coiled coil</keyword>
<evidence type="ECO:0000313" key="11">
    <source>
        <dbReference type="Proteomes" id="UP001224516"/>
    </source>
</evidence>
<evidence type="ECO:0000256" key="5">
    <source>
        <dbReference type="ARBA" id="ARBA00022692"/>
    </source>
</evidence>
<comment type="similarity">
    <text evidence="2">Belongs to the outer membrane factor (OMF) (TC 1.B.17) family.</text>
</comment>
<feature type="chain" id="PRO_5046434717" evidence="9">
    <location>
        <begin position="24"/>
        <end position="438"/>
    </location>
</feature>
<sequence>MKNIIRYFLIAAFMVCLPGTSRAFGLVEAWDAARNFNPEYAAAQHQLYAEREKKNIGRAGLLPQISIATNYTRNHWESPVSMPSSEARSYSFQLNQPLFDVGKYAAFQRGGIEAKMADVQFDLSRQQLLASVIRAYLQASRAQDLLAATLAAKKAYQLQVKQAYLAQRLGTASLLELNEAQAALDGASAKELEDRNELERWQLEVERLTGLDGRMVRTVDNLLALKPHPESEFEYHANRAMIFNHSIRLAEFAVEASKSEVLAKKGLHTPVLALSAAYSDRHDVDGFPVRKRGSSVGVTFSMPIFSGGSHQAQLRESLASRDAAQEKLEATRRQVKVQMRKALNEMNGGWELKMAKEKLLLSSKSKLDSTKLGLKVGLRSQLDLLQAEQAYLDAFAGLIESKHRYLISHVNFALLMGDLERDMLSRLNDGLGMSSRLS</sequence>
<accession>A0ABU8V2Q6</accession>
<keyword evidence="4" id="KW-1134">Transmembrane beta strand</keyword>
<comment type="caution">
    <text evidence="10">The sequence shown here is derived from an EMBL/GenBank/DDBJ whole genome shotgun (WGS) entry which is preliminary data.</text>
</comment>
<comment type="subcellular location">
    <subcellularLocation>
        <location evidence="1">Cell outer membrane</location>
    </subcellularLocation>
</comment>
<dbReference type="NCBIfam" id="TIGR01844">
    <property type="entry name" value="type_I_sec_TolC"/>
    <property type="match status" value="1"/>
</dbReference>
<gene>
    <name evidence="10" type="ORF">QCL97_010510</name>
</gene>
<dbReference type="Proteomes" id="UP001224516">
    <property type="component" value="Unassembled WGS sequence"/>
</dbReference>
<evidence type="ECO:0000313" key="10">
    <source>
        <dbReference type="EMBL" id="MEJ8675157.1"/>
    </source>
</evidence>
<proteinExistence type="inferred from homology"/>
<reference evidence="10 11" key="1">
    <citation type="submission" date="2023-12" db="EMBL/GenBank/DDBJ databases">
        <title>Evaluation and characterization of a potential secondary metabolite violacein from indigenous Chromobacterium amazonense SAM215.</title>
        <authorList>
            <person name="Tarafdar M.R."/>
            <person name="Abedin S.M."/>
            <person name="Atiqua A."/>
            <person name="Saha A."/>
            <person name="Khan S.N."/>
        </authorList>
    </citation>
    <scope>NUCLEOTIDE SEQUENCE [LARGE SCALE GENOMIC DNA]</scope>
    <source>
        <strain evidence="10 11">SAM215</strain>
    </source>
</reference>
<evidence type="ECO:0000256" key="8">
    <source>
        <dbReference type="SAM" id="Coils"/>
    </source>
</evidence>
<keyword evidence="9" id="KW-0732">Signal</keyword>
<feature type="signal peptide" evidence="9">
    <location>
        <begin position="1"/>
        <end position="23"/>
    </location>
</feature>
<dbReference type="RefSeq" id="WP_307911568.1">
    <property type="nucleotide sequence ID" value="NZ_JAVFJF020000018.1"/>
</dbReference>
<dbReference type="SUPFAM" id="SSF56954">
    <property type="entry name" value="Outer membrane efflux proteins (OEP)"/>
    <property type="match status" value="1"/>
</dbReference>
<evidence type="ECO:0000256" key="4">
    <source>
        <dbReference type="ARBA" id="ARBA00022452"/>
    </source>
</evidence>
<evidence type="ECO:0000256" key="9">
    <source>
        <dbReference type="SAM" id="SignalP"/>
    </source>
</evidence>
<keyword evidence="11" id="KW-1185">Reference proteome</keyword>
<keyword evidence="3" id="KW-0813">Transport</keyword>
<evidence type="ECO:0000256" key="1">
    <source>
        <dbReference type="ARBA" id="ARBA00004442"/>
    </source>
</evidence>
<evidence type="ECO:0000256" key="2">
    <source>
        <dbReference type="ARBA" id="ARBA00007613"/>
    </source>
</evidence>
<evidence type="ECO:0000256" key="7">
    <source>
        <dbReference type="ARBA" id="ARBA00023237"/>
    </source>
</evidence>
<dbReference type="Pfam" id="PF02321">
    <property type="entry name" value="OEP"/>
    <property type="match status" value="2"/>
</dbReference>
<dbReference type="Gene3D" id="1.20.1600.10">
    <property type="entry name" value="Outer membrane efflux proteins (OEP)"/>
    <property type="match status" value="1"/>
</dbReference>
<organism evidence="10 11">
    <name type="scientific">Chromobacterium amazonense</name>
    <dbReference type="NCBI Taxonomy" id="1382803"/>
    <lineage>
        <taxon>Bacteria</taxon>
        <taxon>Pseudomonadati</taxon>
        <taxon>Pseudomonadota</taxon>
        <taxon>Betaproteobacteria</taxon>
        <taxon>Neisseriales</taxon>
        <taxon>Chromobacteriaceae</taxon>
        <taxon>Chromobacterium</taxon>
    </lineage>
</organism>
<evidence type="ECO:0000256" key="3">
    <source>
        <dbReference type="ARBA" id="ARBA00022448"/>
    </source>
</evidence>
<keyword evidence="5" id="KW-0812">Transmembrane</keyword>
<feature type="coiled-coil region" evidence="8">
    <location>
        <begin position="314"/>
        <end position="345"/>
    </location>
</feature>
<dbReference type="InterPro" id="IPR051906">
    <property type="entry name" value="TolC-like"/>
</dbReference>
<dbReference type="InterPro" id="IPR010130">
    <property type="entry name" value="T1SS_OMP_TolC"/>
</dbReference>